<proteinExistence type="predicted"/>
<gene>
    <name evidence="2" type="ORF">EVAR_2300_1</name>
</gene>
<accession>A0A4C1SFX0</accession>
<evidence type="ECO:0000313" key="3">
    <source>
        <dbReference type="Proteomes" id="UP000299102"/>
    </source>
</evidence>
<sequence length="120" mass="12946">MCQSGKRVQRDLWAALCVDTQLRPTAINNCSRARCGDERALPNCCSYVCSFATFEPVDSGTAASVVSPAAPPPRRRPPAPAPTNRKLYLQGFGHKSFSRLYVSESNPAGHAQILTSAPLL</sequence>
<dbReference type="AlphaFoldDB" id="A0A4C1SFX0"/>
<protein>
    <submittedName>
        <fullName evidence="2">Uncharacterized protein</fullName>
    </submittedName>
</protein>
<evidence type="ECO:0000313" key="2">
    <source>
        <dbReference type="EMBL" id="GBP01022.1"/>
    </source>
</evidence>
<keyword evidence="3" id="KW-1185">Reference proteome</keyword>
<feature type="region of interest" description="Disordered" evidence="1">
    <location>
        <begin position="62"/>
        <end position="85"/>
    </location>
</feature>
<evidence type="ECO:0000256" key="1">
    <source>
        <dbReference type="SAM" id="MobiDB-lite"/>
    </source>
</evidence>
<organism evidence="2 3">
    <name type="scientific">Eumeta variegata</name>
    <name type="common">Bagworm moth</name>
    <name type="synonym">Eumeta japonica</name>
    <dbReference type="NCBI Taxonomy" id="151549"/>
    <lineage>
        <taxon>Eukaryota</taxon>
        <taxon>Metazoa</taxon>
        <taxon>Ecdysozoa</taxon>
        <taxon>Arthropoda</taxon>
        <taxon>Hexapoda</taxon>
        <taxon>Insecta</taxon>
        <taxon>Pterygota</taxon>
        <taxon>Neoptera</taxon>
        <taxon>Endopterygota</taxon>
        <taxon>Lepidoptera</taxon>
        <taxon>Glossata</taxon>
        <taxon>Ditrysia</taxon>
        <taxon>Tineoidea</taxon>
        <taxon>Psychidae</taxon>
        <taxon>Oiketicinae</taxon>
        <taxon>Eumeta</taxon>
    </lineage>
</organism>
<reference evidence="2 3" key="1">
    <citation type="journal article" date="2019" name="Commun. Biol.">
        <title>The bagworm genome reveals a unique fibroin gene that provides high tensile strength.</title>
        <authorList>
            <person name="Kono N."/>
            <person name="Nakamura H."/>
            <person name="Ohtoshi R."/>
            <person name="Tomita M."/>
            <person name="Numata K."/>
            <person name="Arakawa K."/>
        </authorList>
    </citation>
    <scope>NUCLEOTIDE SEQUENCE [LARGE SCALE GENOMIC DNA]</scope>
</reference>
<dbReference type="Proteomes" id="UP000299102">
    <property type="component" value="Unassembled WGS sequence"/>
</dbReference>
<name>A0A4C1SFX0_EUMVA</name>
<dbReference type="EMBL" id="BGZK01000007">
    <property type="protein sequence ID" value="GBP01022.1"/>
    <property type="molecule type" value="Genomic_DNA"/>
</dbReference>
<comment type="caution">
    <text evidence="2">The sequence shown here is derived from an EMBL/GenBank/DDBJ whole genome shotgun (WGS) entry which is preliminary data.</text>
</comment>